<accession>C0EG60</accession>
<sequence>MGKWFYREPFKNEFNCAIKKKKTGKKRYASYSSFPAPCMPVTLFEFLVNTVE</sequence>
<evidence type="ECO:0000313" key="2">
    <source>
        <dbReference type="Proteomes" id="UP000003340"/>
    </source>
</evidence>
<reference evidence="1 2" key="2">
    <citation type="submission" date="2009-02" db="EMBL/GenBank/DDBJ databases">
        <title>Draft genome sequence of Clostridium methylpentosum (DSM 5476).</title>
        <authorList>
            <person name="Sudarsanam P."/>
            <person name="Ley R."/>
            <person name="Guruge J."/>
            <person name="Turnbaugh P.J."/>
            <person name="Mahowald M."/>
            <person name="Liep D."/>
            <person name="Gordon J."/>
        </authorList>
    </citation>
    <scope>NUCLEOTIDE SEQUENCE [LARGE SCALE GENOMIC DNA]</scope>
    <source>
        <strain evidence="1 2">DSM 5476</strain>
    </source>
</reference>
<dbReference type="HOGENOM" id="CLU_3078446_0_0_9"/>
<protein>
    <submittedName>
        <fullName evidence="1">Uncharacterized protein</fullName>
    </submittedName>
</protein>
<proteinExistence type="predicted"/>
<comment type="caution">
    <text evidence="1">The sequence shown here is derived from an EMBL/GenBank/DDBJ whole genome shotgun (WGS) entry which is preliminary data.</text>
</comment>
<gene>
    <name evidence="1" type="ORF">CLOSTMETH_02852</name>
</gene>
<dbReference type="Proteomes" id="UP000003340">
    <property type="component" value="Unassembled WGS sequence"/>
</dbReference>
<keyword evidence="2" id="KW-1185">Reference proteome</keyword>
<organism evidence="1 2">
    <name type="scientific">[Clostridium] methylpentosum DSM 5476</name>
    <dbReference type="NCBI Taxonomy" id="537013"/>
    <lineage>
        <taxon>Bacteria</taxon>
        <taxon>Bacillati</taxon>
        <taxon>Bacillota</taxon>
        <taxon>Clostridia</taxon>
        <taxon>Eubacteriales</taxon>
        <taxon>Oscillospiraceae</taxon>
        <taxon>Oscillospiraceae incertae sedis</taxon>
    </lineage>
</organism>
<evidence type="ECO:0000313" key="1">
    <source>
        <dbReference type="EMBL" id="EEG29581.1"/>
    </source>
</evidence>
<dbReference type="AlphaFoldDB" id="C0EG60"/>
<reference evidence="1 2" key="1">
    <citation type="submission" date="2009-01" db="EMBL/GenBank/DDBJ databases">
        <authorList>
            <person name="Fulton L."/>
            <person name="Clifton S."/>
            <person name="Fulton B."/>
            <person name="Xu J."/>
            <person name="Minx P."/>
            <person name="Pepin K.H."/>
            <person name="Johnson M."/>
            <person name="Bhonagiri V."/>
            <person name="Nash W.E."/>
            <person name="Mardis E.R."/>
            <person name="Wilson R.K."/>
        </authorList>
    </citation>
    <scope>NUCLEOTIDE SEQUENCE [LARGE SCALE GENOMIC DNA]</scope>
    <source>
        <strain evidence="1 2">DSM 5476</strain>
    </source>
</reference>
<name>C0EG60_9FIRM</name>
<dbReference type="EMBL" id="ACEC01000095">
    <property type="protein sequence ID" value="EEG29581.1"/>
    <property type="molecule type" value="Genomic_DNA"/>
</dbReference>